<name>A0AAE3GQM1_9CYAN</name>
<protein>
    <submittedName>
        <fullName evidence="2">Uncharacterized protein</fullName>
    </submittedName>
</protein>
<comment type="caution">
    <text evidence="2">The sequence shown here is derived from an EMBL/GenBank/DDBJ whole genome shotgun (WGS) entry which is preliminary data.</text>
</comment>
<evidence type="ECO:0000256" key="1">
    <source>
        <dbReference type="SAM" id="MobiDB-lite"/>
    </source>
</evidence>
<evidence type="ECO:0000313" key="2">
    <source>
        <dbReference type="EMBL" id="MCP2728277.1"/>
    </source>
</evidence>
<gene>
    <name evidence="2" type="ORF">NJ959_07285</name>
</gene>
<organism evidence="2 3">
    <name type="scientific">Limnofasciculus baicalensis BBK-W-15</name>
    <dbReference type="NCBI Taxonomy" id="2699891"/>
    <lineage>
        <taxon>Bacteria</taxon>
        <taxon>Bacillati</taxon>
        <taxon>Cyanobacteriota</taxon>
        <taxon>Cyanophyceae</taxon>
        <taxon>Coleofasciculales</taxon>
        <taxon>Coleofasciculaceae</taxon>
        <taxon>Limnofasciculus</taxon>
        <taxon>Limnofasciculus baicalensis</taxon>
    </lineage>
</organism>
<evidence type="ECO:0000313" key="3">
    <source>
        <dbReference type="Proteomes" id="UP001204953"/>
    </source>
</evidence>
<keyword evidence="3" id="KW-1185">Reference proteome</keyword>
<sequence>MMKREALVILGIGSIVAGGIPIAQAQSGMPYNSNNSAVTLSGESLRTVENRTVSDDYRSFFPGNSQNSQNGNAQPTGNNSFQPSLELNNRLQIVVGDTLNSGDSLDLFPNTGDAGDRQRVKLQVPLNAE</sequence>
<reference evidence="2" key="1">
    <citation type="submission" date="2022-06" db="EMBL/GenBank/DDBJ databases">
        <title>New cyanobacteria of genus Symplocastrum in benthos of Lake Baikal.</title>
        <authorList>
            <person name="Sorokovikova E."/>
            <person name="Tikhonova I."/>
            <person name="Krasnopeev A."/>
            <person name="Evseev P."/>
            <person name="Gladkikh A."/>
            <person name="Belykh O."/>
        </authorList>
    </citation>
    <scope>NUCLEOTIDE SEQUENCE</scope>
    <source>
        <strain evidence="2">BBK-W-15</strain>
    </source>
</reference>
<proteinExistence type="predicted"/>
<dbReference type="EMBL" id="JAMZMM010000047">
    <property type="protein sequence ID" value="MCP2728277.1"/>
    <property type="molecule type" value="Genomic_DNA"/>
</dbReference>
<dbReference type="AlphaFoldDB" id="A0AAE3GQM1"/>
<feature type="region of interest" description="Disordered" evidence="1">
    <location>
        <begin position="56"/>
        <end position="84"/>
    </location>
</feature>
<dbReference type="RefSeq" id="WP_254011076.1">
    <property type="nucleotide sequence ID" value="NZ_JAMZMM010000047.1"/>
</dbReference>
<accession>A0AAE3GQM1</accession>
<feature type="compositionally biased region" description="Low complexity" evidence="1">
    <location>
        <begin position="63"/>
        <end position="72"/>
    </location>
</feature>
<feature type="compositionally biased region" description="Polar residues" evidence="1">
    <location>
        <begin position="73"/>
        <end position="84"/>
    </location>
</feature>
<dbReference type="Proteomes" id="UP001204953">
    <property type="component" value="Unassembled WGS sequence"/>
</dbReference>